<evidence type="ECO:0000313" key="3">
    <source>
        <dbReference type="Proteomes" id="UP000239480"/>
    </source>
</evidence>
<accession>A0A2T0RN52</accession>
<dbReference type="Proteomes" id="UP000239480">
    <property type="component" value="Unassembled WGS sequence"/>
</dbReference>
<dbReference type="RefSeq" id="WP_106205690.1">
    <property type="nucleotide sequence ID" value="NZ_PVTD01000006.1"/>
</dbReference>
<dbReference type="OrthoDB" id="9810895at2"/>
<protein>
    <submittedName>
        <fullName evidence="2">Uncharacterized protein</fullName>
    </submittedName>
</protein>
<feature type="signal peptide" evidence="1">
    <location>
        <begin position="1"/>
        <end position="23"/>
    </location>
</feature>
<evidence type="ECO:0000256" key="1">
    <source>
        <dbReference type="SAM" id="SignalP"/>
    </source>
</evidence>
<evidence type="ECO:0000313" key="2">
    <source>
        <dbReference type="EMBL" id="PRY22619.1"/>
    </source>
</evidence>
<dbReference type="AlphaFoldDB" id="A0A2T0RN52"/>
<comment type="caution">
    <text evidence="2">The sequence shown here is derived from an EMBL/GenBank/DDBJ whole genome shotgun (WGS) entry which is preliminary data.</text>
</comment>
<reference evidence="2 3" key="1">
    <citation type="submission" date="2018-03" db="EMBL/GenBank/DDBJ databases">
        <title>Genomic Encyclopedia of Archaeal and Bacterial Type Strains, Phase II (KMG-II): from individual species to whole genera.</title>
        <authorList>
            <person name="Goeker M."/>
        </authorList>
    </citation>
    <scope>NUCLEOTIDE SEQUENCE [LARGE SCALE GENOMIC DNA]</scope>
    <source>
        <strain evidence="2 3">DSM 29328</strain>
    </source>
</reference>
<sequence>MFKRIATLATIFGMLATAPPAPAQSLRCAPRDHVVERLQTTFKETQLGLGLQTNTRLVEIWSSDATGTWTILLTEPNGMSCIMASGGNWHGGIARPDLADLGIPS</sequence>
<organism evidence="2 3">
    <name type="scientific">Aliiruegeria haliotis</name>
    <dbReference type="NCBI Taxonomy" id="1280846"/>
    <lineage>
        <taxon>Bacteria</taxon>
        <taxon>Pseudomonadati</taxon>
        <taxon>Pseudomonadota</taxon>
        <taxon>Alphaproteobacteria</taxon>
        <taxon>Rhodobacterales</taxon>
        <taxon>Roseobacteraceae</taxon>
        <taxon>Aliiruegeria</taxon>
    </lineage>
</organism>
<gene>
    <name evidence="2" type="ORF">CLV78_106160</name>
</gene>
<dbReference type="EMBL" id="PVTD01000006">
    <property type="protein sequence ID" value="PRY22619.1"/>
    <property type="molecule type" value="Genomic_DNA"/>
</dbReference>
<keyword evidence="1" id="KW-0732">Signal</keyword>
<name>A0A2T0RN52_9RHOB</name>
<feature type="chain" id="PRO_5015606611" evidence="1">
    <location>
        <begin position="24"/>
        <end position="105"/>
    </location>
</feature>
<keyword evidence="3" id="KW-1185">Reference proteome</keyword>
<proteinExistence type="predicted"/>